<feature type="region of interest" description="Disordered" evidence="2">
    <location>
        <begin position="1"/>
        <end position="77"/>
    </location>
</feature>
<reference evidence="3" key="1">
    <citation type="submission" date="2025-08" db="UniProtKB">
        <authorList>
            <consortium name="Ensembl"/>
        </authorList>
    </citation>
    <scope>IDENTIFICATION</scope>
</reference>
<feature type="compositionally biased region" description="Low complexity" evidence="2">
    <location>
        <begin position="1"/>
        <end position="19"/>
    </location>
</feature>
<evidence type="ECO:0000256" key="1">
    <source>
        <dbReference type="SAM" id="Coils"/>
    </source>
</evidence>
<feature type="compositionally biased region" description="Polar residues" evidence="2">
    <location>
        <begin position="306"/>
        <end position="315"/>
    </location>
</feature>
<gene>
    <name evidence="3" type="primary">EPSTI1</name>
</gene>
<dbReference type="PANTHER" id="PTHR22529">
    <property type="entry name" value="EPITHELIAL-STROMAL INTERACTION PROTEIN 1"/>
    <property type="match status" value="1"/>
</dbReference>
<dbReference type="Ensembl" id="ENSPCOT00000014355.1">
    <property type="protein sequence ID" value="ENSPCOP00000004320.1"/>
    <property type="gene ID" value="ENSPCOG00000012615.1"/>
</dbReference>
<accession>A0A2K6ERH3</accession>
<dbReference type="AlphaFoldDB" id="A0A2K6ERH3"/>
<feature type="coiled-coil region" evidence="1">
    <location>
        <begin position="234"/>
        <end position="269"/>
    </location>
</feature>
<dbReference type="Proteomes" id="UP000233160">
    <property type="component" value="Unassembled WGS sequence"/>
</dbReference>
<keyword evidence="1" id="KW-0175">Coiled coil</keyword>
<reference evidence="3" key="2">
    <citation type="submission" date="2025-09" db="UniProtKB">
        <authorList>
            <consortium name="Ensembl"/>
        </authorList>
    </citation>
    <scope>IDENTIFICATION</scope>
</reference>
<proteinExistence type="predicted"/>
<dbReference type="InterPro" id="IPR026185">
    <property type="entry name" value="EPSTI1"/>
</dbReference>
<dbReference type="STRING" id="379532.ENSPCOP00000004320"/>
<keyword evidence="4" id="KW-1185">Reference proteome</keyword>
<evidence type="ECO:0000313" key="4">
    <source>
        <dbReference type="Proteomes" id="UP000233160"/>
    </source>
</evidence>
<sequence>MYTRSRVLGSGLSASSSSRPAQDPYGRRGGLGPLPGERPGSEAAPNGPSRESTEHARHMHRGAYTVIAPPENRRNQMQSIAAQELANLEKLKEQHRAKPVYLVPRRLGGSQSEAEVRQKQQLQLMQSKYQQKIKREESIRIKKEAEEAKLQKMKAIQREKSNKLEEKRRNEENLRRETFREHQQHTNAEFLSRLNMKLPNKSTCPTALPDSRSSTWKLPVLPRDHSWARSQAYKNSLKEEENQKLQKMKDEQRRKSELLELKWQQQEEERARIHRTEHRRVNNAFLDRLQGKSQPGGLEQSGGDWNMNSGNSWGI</sequence>
<protein>
    <submittedName>
        <fullName evidence="3">Epithelial stromal interaction 1</fullName>
    </submittedName>
</protein>
<evidence type="ECO:0000256" key="2">
    <source>
        <dbReference type="SAM" id="MobiDB-lite"/>
    </source>
</evidence>
<feature type="region of interest" description="Disordered" evidence="2">
    <location>
        <begin position="289"/>
        <end position="315"/>
    </location>
</feature>
<feature type="coiled-coil region" evidence="1">
    <location>
        <begin position="147"/>
        <end position="181"/>
    </location>
</feature>
<dbReference type="PANTHER" id="PTHR22529:SF1">
    <property type="entry name" value="EPITHELIAL-STROMAL INTERACTION PROTEIN 1"/>
    <property type="match status" value="1"/>
</dbReference>
<organism evidence="3 4">
    <name type="scientific">Propithecus coquereli</name>
    <name type="common">Coquerel's sifaka</name>
    <name type="synonym">Propithecus verreauxi coquereli</name>
    <dbReference type="NCBI Taxonomy" id="379532"/>
    <lineage>
        <taxon>Eukaryota</taxon>
        <taxon>Metazoa</taxon>
        <taxon>Chordata</taxon>
        <taxon>Craniata</taxon>
        <taxon>Vertebrata</taxon>
        <taxon>Euteleostomi</taxon>
        <taxon>Mammalia</taxon>
        <taxon>Eutheria</taxon>
        <taxon>Euarchontoglires</taxon>
        <taxon>Primates</taxon>
        <taxon>Strepsirrhini</taxon>
        <taxon>Lemuriformes</taxon>
        <taxon>Indriidae</taxon>
        <taxon>Propithecus</taxon>
    </lineage>
</organism>
<dbReference type="GeneTree" id="ENSGT00390000013820"/>
<evidence type="ECO:0000313" key="3">
    <source>
        <dbReference type="Ensembl" id="ENSPCOP00000004320.1"/>
    </source>
</evidence>
<name>A0A2K6ERH3_PROCO</name>